<proteinExistence type="predicted"/>
<feature type="chain" id="PRO_5003124470" description="Nucleotide-diphospho-sugar transferase domain-containing protein" evidence="2">
    <location>
        <begin position="46"/>
        <end position="1040"/>
    </location>
</feature>
<protein>
    <recommendedName>
        <fullName evidence="3">Nucleotide-diphospho-sugar transferase domain-containing protein</fullName>
    </recommendedName>
</protein>
<feature type="region of interest" description="Disordered" evidence="1">
    <location>
        <begin position="799"/>
        <end position="829"/>
    </location>
</feature>
<evidence type="ECO:0000313" key="5">
    <source>
        <dbReference type="Proteomes" id="UP000001058"/>
    </source>
</evidence>
<dbReference type="GeneID" id="9626909"/>
<evidence type="ECO:0000313" key="4">
    <source>
        <dbReference type="EMBL" id="EFJ41466.1"/>
    </source>
</evidence>
<sequence>MIGGRAMVAESLAAEQLLQLPHLAVWRLRLLLLLSVLVLLPGAEQAGLACERSGYCSLGRTKPYLGEVDTAVGLRRALVARSYRREVILMATDAKHVLGAIQAVTNLRRLGLDNVLMLGDSGPECVRVASALPSTGCVWMEWDLPVVGAERDLVPVAAPLWHNRYRLAARAVRMRYNVFLVDTDVIFFDDPYLYFKSPPFANFTIINQPEVLYDQLDYLTESDPNGGVLYVQSAAPDGPAAWLLSEVTHRLLRWLEDGFRLSRHTHHIATWCNYMDQDGLKDALSSVRLGRIFFGFAVRDCRTEAWRNEHPDQHVALRDAVTDLLGKDAASGGGAVRQDDHVELPTALQGAAGEQTVTLRYFEMRMPAYAPWDEKYGPYLYPSKGVLSGQWLQQLREDCGCPLWPDPEDPSSAAASVPSERFLLAPPFLMLNWFARGRKGYWHPALTPTGPQQVVGHLHYVPGTSISVGKSAARMAVGQYDWKLAQQVLGPRLYFLHQGTDNIQPGPETQPGGLAPLHLLALHPSLLRSLAYIRSWEEYAQLLRGLLATAIVLGRVPVWPDAPCAAPWIAESGAEGASTLPLTIRQVGTSWLPGGVEEGKEGALQALIYVISLIAVRPSNVCQEFIPYGTHAADLWCMWLPLLTEGCLFDGRGMLTLEFAHWRSKMLMLPYIDPDERNTIGLVSAELGATGVPTSNGSNPTLRIFSLPRDDLARAWSLKRTHVFRVLYLMNPLRPVLSRGTVETNRLNMVQDICKATNHEEMVQDLKDKPYKEPTMPNLELKAAAVGVDGLIRAAPAIPGYNVPPGTEPQQHDQQVEQNTGDSVPVDGTTPEAAVDAAAAAAILAAAAAAAAAAAGPPGDSQAQAAVAARADSPGSASILVGAGAAASSTTAYGGGATILAGNTEAMPEEYDSAMAAAGWSHRQAIRGARRFDAVSLGDGGGLDHGIGGLGSALALDDGGGDDDDGGGAGWGFRAHRTVAGTRRFHGTAELVGHRLAGRRRQHRVYGTRAHGVVPFHAGRRDNTRTLAAGDGGAAAADTP</sequence>
<evidence type="ECO:0000256" key="1">
    <source>
        <dbReference type="SAM" id="MobiDB-lite"/>
    </source>
</evidence>
<dbReference type="InterPro" id="IPR005069">
    <property type="entry name" value="Nucl-diP-sugar_transferase"/>
</dbReference>
<keyword evidence="5" id="KW-1185">Reference proteome</keyword>
<dbReference type="InParanoid" id="D8UFJ2"/>
<dbReference type="Proteomes" id="UP000001058">
    <property type="component" value="Unassembled WGS sequence"/>
</dbReference>
<accession>D8UFJ2</accession>
<dbReference type="Pfam" id="PF03407">
    <property type="entry name" value="Nucleotid_trans"/>
    <property type="match status" value="1"/>
</dbReference>
<evidence type="ECO:0000259" key="3">
    <source>
        <dbReference type="Pfam" id="PF03407"/>
    </source>
</evidence>
<dbReference type="RefSeq" id="XP_002957411.1">
    <property type="nucleotide sequence ID" value="XM_002957365.1"/>
</dbReference>
<organism evidence="5">
    <name type="scientific">Volvox carteri f. nagariensis</name>
    <dbReference type="NCBI Taxonomy" id="3068"/>
    <lineage>
        <taxon>Eukaryota</taxon>
        <taxon>Viridiplantae</taxon>
        <taxon>Chlorophyta</taxon>
        <taxon>core chlorophytes</taxon>
        <taxon>Chlorophyceae</taxon>
        <taxon>CS clade</taxon>
        <taxon>Chlamydomonadales</taxon>
        <taxon>Volvocaceae</taxon>
        <taxon>Volvox</taxon>
    </lineage>
</organism>
<evidence type="ECO:0000256" key="2">
    <source>
        <dbReference type="SAM" id="SignalP"/>
    </source>
</evidence>
<dbReference type="EMBL" id="GL378394">
    <property type="protein sequence ID" value="EFJ41466.1"/>
    <property type="molecule type" value="Genomic_DNA"/>
</dbReference>
<dbReference type="KEGG" id="vcn:VOLCADRAFT_98512"/>
<reference evidence="4 5" key="1">
    <citation type="journal article" date="2010" name="Science">
        <title>Genomic analysis of organismal complexity in the multicellular green alga Volvox carteri.</title>
        <authorList>
            <person name="Prochnik S.E."/>
            <person name="Umen J."/>
            <person name="Nedelcu A.M."/>
            <person name="Hallmann A."/>
            <person name="Miller S.M."/>
            <person name="Nishii I."/>
            <person name="Ferris P."/>
            <person name="Kuo A."/>
            <person name="Mitros T."/>
            <person name="Fritz-Laylin L.K."/>
            <person name="Hellsten U."/>
            <person name="Chapman J."/>
            <person name="Simakov O."/>
            <person name="Rensing S.A."/>
            <person name="Terry A."/>
            <person name="Pangilinan J."/>
            <person name="Kapitonov V."/>
            <person name="Jurka J."/>
            <person name="Salamov A."/>
            <person name="Shapiro H."/>
            <person name="Schmutz J."/>
            <person name="Grimwood J."/>
            <person name="Lindquist E."/>
            <person name="Lucas S."/>
            <person name="Grigoriev I.V."/>
            <person name="Schmitt R."/>
            <person name="Kirk D."/>
            <person name="Rokhsar D.S."/>
        </authorList>
    </citation>
    <scope>NUCLEOTIDE SEQUENCE [LARGE SCALE GENOMIC DNA]</scope>
    <source>
        <strain evidence="5">f. Nagariensis / Eve</strain>
    </source>
</reference>
<dbReference type="OrthoDB" id="540503at2759"/>
<feature type="signal peptide" evidence="2">
    <location>
        <begin position="1"/>
        <end position="45"/>
    </location>
</feature>
<dbReference type="eggNOG" id="ENOG502SAQ8">
    <property type="taxonomic scope" value="Eukaryota"/>
</dbReference>
<feature type="domain" description="Nucleotide-diphospho-sugar transferase" evidence="3">
    <location>
        <begin position="162"/>
        <end position="234"/>
    </location>
</feature>
<name>D8UFJ2_VOLCA</name>
<dbReference type="AlphaFoldDB" id="D8UFJ2"/>
<keyword evidence="2" id="KW-0732">Signal</keyword>
<gene>
    <name evidence="4" type="ORF">VOLCADRAFT_98512</name>
</gene>